<dbReference type="SUPFAM" id="SSF46894">
    <property type="entry name" value="C-terminal effector domain of the bipartite response regulators"/>
    <property type="match status" value="1"/>
</dbReference>
<dbReference type="PANTHER" id="PTHR35807">
    <property type="entry name" value="TRANSCRIPTIONAL REGULATOR REDD-RELATED"/>
    <property type="match status" value="1"/>
</dbReference>
<keyword evidence="4 6" id="KW-0238">DNA-binding</keyword>
<dbReference type="InterPro" id="IPR005158">
    <property type="entry name" value="BTAD"/>
</dbReference>
<gene>
    <name evidence="8" type="ORF">GCM10019016_121700</name>
</gene>
<dbReference type="SUPFAM" id="SSF48452">
    <property type="entry name" value="TPR-like"/>
    <property type="match status" value="1"/>
</dbReference>
<dbReference type="InterPro" id="IPR001867">
    <property type="entry name" value="OmpR/PhoB-type_DNA-bd"/>
</dbReference>
<accession>A0ABP6UBD0</accession>
<dbReference type="Proteomes" id="UP001501455">
    <property type="component" value="Unassembled WGS sequence"/>
</dbReference>
<keyword evidence="3" id="KW-0805">Transcription regulation</keyword>
<dbReference type="Pfam" id="PF00486">
    <property type="entry name" value="Trans_reg_C"/>
    <property type="match status" value="1"/>
</dbReference>
<name>A0ABP6UBD0_9ACTN</name>
<reference evidence="9" key="1">
    <citation type="journal article" date="2019" name="Int. J. Syst. Evol. Microbiol.">
        <title>The Global Catalogue of Microorganisms (GCM) 10K type strain sequencing project: providing services to taxonomists for standard genome sequencing and annotation.</title>
        <authorList>
            <consortium name="The Broad Institute Genomics Platform"/>
            <consortium name="The Broad Institute Genome Sequencing Center for Infectious Disease"/>
            <person name="Wu L."/>
            <person name="Ma J."/>
        </authorList>
    </citation>
    <scope>NUCLEOTIDE SEQUENCE [LARGE SCALE GENOMIC DNA]</scope>
    <source>
        <strain evidence="9">JCM 4816</strain>
    </source>
</reference>
<comment type="similarity">
    <text evidence="1">Belongs to the AfsR/DnrI/RedD regulatory family.</text>
</comment>
<evidence type="ECO:0000256" key="3">
    <source>
        <dbReference type="ARBA" id="ARBA00023015"/>
    </source>
</evidence>
<dbReference type="InterPro" id="IPR036388">
    <property type="entry name" value="WH-like_DNA-bd_sf"/>
</dbReference>
<proteinExistence type="inferred from homology"/>
<protein>
    <recommendedName>
        <fullName evidence="7">OmpR/PhoB-type domain-containing protein</fullName>
    </recommendedName>
</protein>
<dbReference type="Gene3D" id="1.25.40.10">
    <property type="entry name" value="Tetratricopeptide repeat domain"/>
    <property type="match status" value="1"/>
</dbReference>
<evidence type="ECO:0000256" key="6">
    <source>
        <dbReference type="PROSITE-ProRule" id="PRU01091"/>
    </source>
</evidence>
<sequence length="278" mass="31238">MLRFNILGPLTLTWNTETITVPRGPKVRQLLTLLVLQPGAVVSHGTLVDELWGKEPPKTALSTVRTHVYHLRKMLREALGERTAHDPIATWSTGYILRALPEQVDAENFQRLARQGEALLDRGDLAEGSRLVRQALALWRGDPLTDVASGPVLTQHVRHLEELHMRTLQLRIDADMRMGLHCQIAAELKRLVACHPLNEWLHGQLITALYRSGRRGDALQAYHDMRSLLREELGLDPSLELQTLHQAILSDKAGNRCFVRSPVAAANRLFAGEMHRAS</sequence>
<dbReference type="EMBL" id="BAAAXF010000082">
    <property type="protein sequence ID" value="GAA3505057.1"/>
    <property type="molecule type" value="Genomic_DNA"/>
</dbReference>
<dbReference type="Pfam" id="PF03704">
    <property type="entry name" value="BTAD"/>
    <property type="match status" value="1"/>
</dbReference>
<dbReference type="InterPro" id="IPR051677">
    <property type="entry name" value="AfsR-DnrI-RedD_regulator"/>
</dbReference>
<comment type="caution">
    <text evidence="8">The sequence shown here is derived from an EMBL/GenBank/DDBJ whole genome shotgun (WGS) entry which is preliminary data.</text>
</comment>
<evidence type="ECO:0000256" key="1">
    <source>
        <dbReference type="ARBA" id="ARBA00005820"/>
    </source>
</evidence>
<feature type="domain" description="OmpR/PhoB-type" evidence="7">
    <location>
        <begin position="1"/>
        <end position="99"/>
    </location>
</feature>
<evidence type="ECO:0000259" key="7">
    <source>
        <dbReference type="PROSITE" id="PS51755"/>
    </source>
</evidence>
<dbReference type="Gene3D" id="1.10.10.10">
    <property type="entry name" value="Winged helix-like DNA-binding domain superfamily/Winged helix DNA-binding domain"/>
    <property type="match status" value="1"/>
</dbReference>
<dbReference type="RefSeq" id="WP_345585602.1">
    <property type="nucleotide sequence ID" value="NZ_BAAAXF010000082.1"/>
</dbReference>
<dbReference type="CDD" id="cd15831">
    <property type="entry name" value="BTAD"/>
    <property type="match status" value="1"/>
</dbReference>
<dbReference type="SMART" id="SM01043">
    <property type="entry name" value="BTAD"/>
    <property type="match status" value="1"/>
</dbReference>
<organism evidence="8 9">
    <name type="scientific">Streptomyces prasinosporus</name>
    <dbReference type="NCBI Taxonomy" id="68256"/>
    <lineage>
        <taxon>Bacteria</taxon>
        <taxon>Bacillati</taxon>
        <taxon>Actinomycetota</taxon>
        <taxon>Actinomycetes</taxon>
        <taxon>Kitasatosporales</taxon>
        <taxon>Streptomycetaceae</taxon>
        <taxon>Streptomyces</taxon>
        <taxon>Streptomyces albogriseolus group</taxon>
    </lineage>
</organism>
<evidence type="ECO:0000256" key="5">
    <source>
        <dbReference type="ARBA" id="ARBA00023163"/>
    </source>
</evidence>
<dbReference type="SMART" id="SM00862">
    <property type="entry name" value="Trans_reg_C"/>
    <property type="match status" value="1"/>
</dbReference>
<feature type="DNA-binding region" description="OmpR/PhoB-type" evidence="6">
    <location>
        <begin position="1"/>
        <end position="99"/>
    </location>
</feature>
<dbReference type="PROSITE" id="PS51755">
    <property type="entry name" value="OMPR_PHOB"/>
    <property type="match status" value="1"/>
</dbReference>
<evidence type="ECO:0000313" key="9">
    <source>
        <dbReference type="Proteomes" id="UP001501455"/>
    </source>
</evidence>
<dbReference type="InterPro" id="IPR011990">
    <property type="entry name" value="TPR-like_helical_dom_sf"/>
</dbReference>
<evidence type="ECO:0000256" key="4">
    <source>
        <dbReference type="ARBA" id="ARBA00023125"/>
    </source>
</evidence>
<evidence type="ECO:0000256" key="2">
    <source>
        <dbReference type="ARBA" id="ARBA00023012"/>
    </source>
</evidence>
<keyword evidence="2" id="KW-0902">Two-component regulatory system</keyword>
<dbReference type="PANTHER" id="PTHR35807:SF1">
    <property type="entry name" value="TRANSCRIPTIONAL REGULATOR REDD"/>
    <property type="match status" value="1"/>
</dbReference>
<dbReference type="InterPro" id="IPR016032">
    <property type="entry name" value="Sig_transdc_resp-reg_C-effctor"/>
</dbReference>
<keyword evidence="9" id="KW-1185">Reference proteome</keyword>
<evidence type="ECO:0000313" key="8">
    <source>
        <dbReference type="EMBL" id="GAA3505057.1"/>
    </source>
</evidence>
<dbReference type="CDD" id="cd00383">
    <property type="entry name" value="trans_reg_C"/>
    <property type="match status" value="1"/>
</dbReference>
<keyword evidence="5" id="KW-0804">Transcription</keyword>